<dbReference type="AlphaFoldDB" id="A0A2I1G6Q1"/>
<dbReference type="EMBL" id="LLXI01000191">
    <property type="protein sequence ID" value="PKY42317.1"/>
    <property type="molecule type" value="Genomic_DNA"/>
</dbReference>
<evidence type="ECO:0000313" key="2">
    <source>
        <dbReference type="Proteomes" id="UP000234323"/>
    </source>
</evidence>
<organism evidence="1 2">
    <name type="scientific">Rhizophagus irregularis</name>
    <dbReference type="NCBI Taxonomy" id="588596"/>
    <lineage>
        <taxon>Eukaryota</taxon>
        <taxon>Fungi</taxon>
        <taxon>Fungi incertae sedis</taxon>
        <taxon>Mucoromycota</taxon>
        <taxon>Glomeromycotina</taxon>
        <taxon>Glomeromycetes</taxon>
        <taxon>Glomerales</taxon>
        <taxon>Glomeraceae</taxon>
        <taxon>Rhizophagus</taxon>
    </lineage>
</organism>
<gene>
    <name evidence="1" type="ORF">RhiirA4_540319</name>
</gene>
<dbReference type="VEuPathDB" id="FungiDB:RhiirA1_449038"/>
<dbReference type="VEuPathDB" id="FungiDB:FUN_014475"/>
<comment type="caution">
    <text evidence="1">The sequence shown here is derived from an EMBL/GenBank/DDBJ whole genome shotgun (WGS) entry which is preliminary data.</text>
</comment>
<dbReference type="Proteomes" id="UP000234323">
    <property type="component" value="Unassembled WGS sequence"/>
</dbReference>
<accession>A0A2I1G6Q1</accession>
<evidence type="ECO:0000313" key="1">
    <source>
        <dbReference type="EMBL" id="PKY42317.1"/>
    </source>
</evidence>
<keyword evidence="2" id="KW-1185">Reference proteome</keyword>
<protein>
    <submittedName>
        <fullName evidence="1">Uncharacterized protein</fullName>
    </submittedName>
</protein>
<proteinExistence type="predicted"/>
<reference evidence="1 2" key="1">
    <citation type="submission" date="2015-10" db="EMBL/GenBank/DDBJ databases">
        <title>Genome analyses suggest a sexual origin of heterokaryosis in a supposedly ancient asexual fungus.</title>
        <authorList>
            <person name="Ropars J."/>
            <person name="Sedzielewska K."/>
            <person name="Noel J."/>
            <person name="Charron P."/>
            <person name="Farinelli L."/>
            <person name="Marton T."/>
            <person name="Kruger M."/>
            <person name="Pelin A."/>
            <person name="Brachmann A."/>
            <person name="Corradi N."/>
        </authorList>
    </citation>
    <scope>NUCLEOTIDE SEQUENCE [LARGE SCALE GENOMIC DNA]</scope>
    <source>
        <strain evidence="1 2">A4</strain>
    </source>
</reference>
<name>A0A2I1G6Q1_9GLOM</name>
<sequence>MKDAELRRGVKKVIGVKSTLAPQLEIVNEENIGRVDYAIKALEELICITGEKLQYSWICAEFNPTQNYHNAEKVHASDGISCTNKNPLNIRFSESALKEGSGGGVKLEAGDVELLKDRVDVDQGYSKYRMLSNMTSELELLRQQVVELMAENAEI</sequence>